<proteinExistence type="predicted"/>
<dbReference type="InterPro" id="IPR001173">
    <property type="entry name" value="Glyco_trans_2-like"/>
</dbReference>
<dbReference type="Gene3D" id="3.90.550.10">
    <property type="entry name" value="Spore Coat Polysaccharide Biosynthesis Protein SpsA, Chain A"/>
    <property type="match status" value="1"/>
</dbReference>
<accession>A0ABT3GJ54</accession>
<reference evidence="2 3" key="1">
    <citation type="submission" date="2022-10" db="EMBL/GenBank/DDBJ databases">
        <title>Luteolibacter arcticus strain CCTCC AB 2014275, whole genome shotgun sequencing project.</title>
        <authorList>
            <person name="Zhao G."/>
            <person name="Shen L."/>
        </authorList>
    </citation>
    <scope>NUCLEOTIDE SEQUENCE [LARGE SCALE GENOMIC DNA]</scope>
    <source>
        <strain evidence="2 3">CCTCC AB 2014275</strain>
    </source>
</reference>
<dbReference type="EMBL" id="JAPDDT010000005">
    <property type="protein sequence ID" value="MCW1923553.1"/>
    <property type="molecule type" value="Genomic_DNA"/>
</dbReference>
<dbReference type="PANTHER" id="PTHR43685">
    <property type="entry name" value="GLYCOSYLTRANSFERASE"/>
    <property type="match status" value="1"/>
</dbReference>
<dbReference type="CDD" id="cd06433">
    <property type="entry name" value="GT_2_WfgS_like"/>
    <property type="match status" value="1"/>
</dbReference>
<keyword evidence="3" id="KW-1185">Reference proteome</keyword>
<dbReference type="InterPro" id="IPR029044">
    <property type="entry name" value="Nucleotide-diphossugar_trans"/>
</dbReference>
<protein>
    <submittedName>
        <fullName evidence="2">Glycosyltransferase</fullName>
    </submittedName>
</protein>
<evidence type="ECO:0000259" key="1">
    <source>
        <dbReference type="Pfam" id="PF00535"/>
    </source>
</evidence>
<organism evidence="2 3">
    <name type="scientific">Luteolibacter arcticus</name>
    <dbReference type="NCBI Taxonomy" id="1581411"/>
    <lineage>
        <taxon>Bacteria</taxon>
        <taxon>Pseudomonadati</taxon>
        <taxon>Verrucomicrobiota</taxon>
        <taxon>Verrucomicrobiia</taxon>
        <taxon>Verrucomicrobiales</taxon>
        <taxon>Verrucomicrobiaceae</taxon>
        <taxon>Luteolibacter</taxon>
    </lineage>
</organism>
<sequence length="267" mass="29790">MDFTIITPNLNYGRFLGDCLASVSAQEGVTLEHLIFDGGSTDDSATVAARFPHARWTQGKDSGMSQAINRGFDAAQGDWVMWLNADDRLKPGALATMVERLRRSTADIVYGDFDFIDESGKHLRTVRLPGWSAFVHVHHHCYIGSTAAFYRRASVIAAGHRLREDFRYVMDGEFFARLHAAGLSFEHLPVTVADFRLHGGNASMRHLGKTRDLDAILRAERQHVESRAIRRAYGTTLFDDPYLNGLADGVLWIAARGWKVALRTLGK</sequence>
<dbReference type="Proteomes" id="UP001320876">
    <property type="component" value="Unassembled WGS sequence"/>
</dbReference>
<gene>
    <name evidence="2" type="ORF">OKA05_13395</name>
</gene>
<evidence type="ECO:0000313" key="3">
    <source>
        <dbReference type="Proteomes" id="UP001320876"/>
    </source>
</evidence>
<dbReference type="PANTHER" id="PTHR43685:SF11">
    <property type="entry name" value="GLYCOSYLTRANSFERASE TAGX-RELATED"/>
    <property type="match status" value="1"/>
</dbReference>
<dbReference type="Pfam" id="PF00535">
    <property type="entry name" value="Glycos_transf_2"/>
    <property type="match status" value="1"/>
</dbReference>
<dbReference type="InterPro" id="IPR050834">
    <property type="entry name" value="Glycosyltransf_2"/>
</dbReference>
<evidence type="ECO:0000313" key="2">
    <source>
        <dbReference type="EMBL" id="MCW1923553.1"/>
    </source>
</evidence>
<dbReference type="RefSeq" id="WP_264487662.1">
    <property type="nucleotide sequence ID" value="NZ_JAPDDT010000005.1"/>
</dbReference>
<name>A0ABT3GJ54_9BACT</name>
<comment type="caution">
    <text evidence="2">The sequence shown here is derived from an EMBL/GenBank/DDBJ whole genome shotgun (WGS) entry which is preliminary data.</text>
</comment>
<dbReference type="SUPFAM" id="SSF53448">
    <property type="entry name" value="Nucleotide-diphospho-sugar transferases"/>
    <property type="match status" value="1"/>
</dbReference>
<feature type="domain" description="Glycosyltransferase 2-like" evidence="1">
    <location>
        <begin position="4"/>
        <end position="129"/>
    </location>
</feature>